<evidence type="ECO:0000313" key="3">
    <source>
        <dbReference type="Proteomes" id="UP000032141"/>
    </source>
</evidence>
<dbReference type="Gramene" id="Bo4g026180.1">
    <property type="protein sequence ID" value="Bo4g026180.1"/>
    <property type="gene ID" value="Bo4g026180"/>
</dbReference>
<reference evidence="2 3" key="1">
    <citation type="journal article" date="2014" name="Genome Biol.">
        <title>Transcriptome and methylome profiling reveals relics of genome dominance in the mesopolyploid Brassica oleracea.</title>
        <authorList>
            <person name="Parkin I.A."/>
            <person name="Koh C."/>
            <person name="Tang H."/>
            <person name="Robinson S.J."/>
            <person name="Kagale S."/>
            <person name="Clarke W.E."/>
            <person name="Town C.D."/>
            <person name="Nixon J."/>
            <person name="Krishnakumar V."/>
            <person name="Bidwell S.L."/>
            <person name="Denoeud F."/>
            <person name="Belcram H."/>
            <person name="Links M.G."/>
            <person name="Just J."/>
            <person name="Clarke C."/>
            <person name="Bender T."/>
            <person name="Huebert T."/>
            <person name="Mason A.S."/>
            <person name="Pires J.C."/>
            <person name="Barker G."/>
            <person name="Moore J."/>
            <person name="Walley P.G."/>
            <person name="Manoli S."/>
            <person name="Batley J."/>
            <person name="Edwards D."/>
            <person name="Nelson M.N."/>
            <person name="Wang X."/>
            <person name="Paterson A.H."/>
            <person name="King G."/>
            <person name="Bancroft I."/>
            <person name="Chalhoub B."/>
            <person name="Sharpe A.G."/>
        </authorList>
    </citation>
    <scope>NUCLEOTIDE SEQUENCE</scope>
    <source>
        <strain evidence="2 3">cv. TO1000</strain>
    </source>
</reference>
<feature type="region of interest" description="Disordered" evidence="1">
    <location>
        <begin position="82"/>
        <end position="190"/>
    </location>
</feature>
<keyword evidence="3" id="KW-1185">Reference proteome</keyword>
<feature type="compositionally biased region" description="Basic and acidic residues" evidence="1">
    <location>
        <begin position="23"/>
        <end position="56"/>
    </location>
</feature>
<sequence length="393" mass="44860">MEQSKTESSTVLRAQREANVTTKNHEPRGEPEVEKEKEQNRSEKKDKEKEDADLDRSIDVYAEMAMNEEMIDADDLLDENFENKEFLVEEGREEEEQIEAVAQLSQNRSTRPPLGERMKEKSAPQVKETSKEAALDEQNDKNGKTSLTPLGKKRGAKSPDLKGDSASRKLANRGRLSPKKKQFKPSRDPIIPARRSEKFPRIEVYPSAIKSRKPMSTLVGRSGGLALFYMNDAEVQIEFSNERMIDIAAKIEGQKVFIIFVYGDPVVEYRELVWERLMRISLRRSGAWLMVGDFNEIISEILLWSWNWESLPLCPKHSTLRKKQSSWSDESRPDFHNRANDQRRGVGGIEHGLLDGPQILQMGNAVLLVPETGVEVLTARLPSSPDLFPWLKK</sequence>
<feature type="compositionally biased region" description="Basic residues" evidence="1">
    <location>
        <begin position="170"/>
        <end position="184"/>
    </location>
</feature>
<feature type="compositionally biased region" description="Basic and acidic residues" evidence="1">
    <location>
        <begin position="157"/>
        <end position="167"/>
    </location>
</feature>
<accession>A0A0D3BQJ0</accession>
<evidence type="ECO:0000313" key="2">
    <source>
        <dbReference type="EnsemblPlants" id="Bo4g026180.1"/>
    </source>
</evidence>
<feature type="compositionally biased region" description="Polar residues" evidence="1">
    <location>
        <begin position="1"/>
        <end position="22"/>
    </location>
</feature>
<dbReference type="eggNOG" id="KOG1075">
    <property type="taxonomic scope" value="Eukaryota"/>
</dbReference>
<protein>
    <recommendedName>
        <fullName evidence="4">DUF4283 domain-containing protein</fullName>
    </recommendedName>
</protein>
<organism evidence="2 3">
    <name type="scientific">Brassica oleracea var. oleracea</name>
    <dbReference type="NCBI Taxonomy" id="109376"/>
    <lineage>
        <taxon>Eukaryota</taxon>
        <taxon>Viridiplantae</taxon>
        <taxon>Streptophyta</taxon>
        <taxon>Embryophyta</taxon>
        <taxon>Tracheophyta</taxon>
        <taxon>Spermatophyta</taxon>
        <taxon>Magnoliopsida</taxon>
        <taxon>eudicotyledons</taxon>
        <taxon>Gunneridae</taxon>
        <taxon>Pentapetalae</taxon>
        <taxon>rosids</taxon>
        <taxon>malvids</taxon>
        <taxon>Brassicales</taxon>
        <taxon>Brassicaceae</taxon>
        <taxon>Brassiceae</taxon>
        <taxon>Brassica</taxon>
    </lineage>
</organism>
<evidence type="ECO:0000256" key="1">
    <source>
        <dbReference type="SAM" id="MobiDB-lite"/>
    </source>
</evidence>
<dbReference type="HOGENOM" id="CLU_702765_0_0_1"/>
<evidence type="ECO:0008006" key="4">
    <source>
        <dbReference type="Google" id="ProtNLM"/>
    </source>
</evidence>
<dbReference type="Proteomes" id="UP000032141">
    <property type="component" value="Chromosome C4"/>
</dbReference>
<dbReference type="SUPFAM" id="SSF56219">
    <property type="entry name" value="DNase I-like"/>
    <property type="match status" value="1"/>
</dbReference>
<feature type="compositionally biased region" description="Basic and acidic residues" evidence="1">
    <location>
        <begin position="329"/>
        <end position="344"/>
    </location>
</feature>
<dbReference type="Gene3D" id="3.60.10.10">
    <property type="entry name" value="Endonuclease/exonuclease/phosphatase"/>
    <property type="match status" value="1"/>
</dbReference>
<feature type="region of interest" description="Disordered" evidence="1">
    <location>
        <begin position="322"/>
        <end position="344"/>
    </location>
</feature>
<dbReference type="EnsemblPlants" id="Bo4g026180.1">
    <property type="protein sequence ID" value="Bo4g026180.1"/>
    <property type="gene ID" value="Bo4g026180"/>
</dbReference>
<proteinExistence type="predicted"/>
<dbReference type="InterPro" id="IPR036691">
    <property type="entry name" value="Endo/exonu/phosph_ase_sf"/>
</dbReference>
<name>A0A0D3BQJ0_BRAOL</name>
<dbReference type="STRING" id="109376.A0A0D3BQJ0"/>
<feature type="compositionally biased region" description="Basic and acidic residues" evidence="1">
    <location>
        <begin position="114"/>
        <end position="143"/>
    </location>
</feature>
<reference evidence="2" key="2">
    <citation type="submission" date="2015-03" db="UniProtKB">
        <authorList>
            <consortium name="EnsemblPlants"/>
        </authorList>
    </citation>
    <scope>IDENTIFICATION</scope>
</reference>
<feature type="region of interest" description="Disordered" evidence="1">
    <location>
        <begin position="1"/>
        <end position="56"/>
    </location>
</feature>
<dbReference type="AlphaFoldDB" id="A0A0D3BQJ0"/>